<proteinExistence type="predicted"/>
<sequence>MSDSAPYGRPRADLPEAGTARIQLTLSASMVRRMYDQANAERRALSSIAGEALTMYYDKYPPETWRHIE</sequence>
<dbReference type="EMBL" id="BJNT01000028">
    <property type="protein sequence ID" value="GEC87523.1"/>
    <property type="molecule type" value="Genomic_DNA"/>
</dbReference>
<comment type="caution">
    <text evidence="1">The sequence shown here is derived from an EMBL/GenBank/DDBJ whole genome shotgun (WGS) entry which is preliminary data.</text>
</comment>
<evidence type="ECO:0000313" key="1">
    <source>
        <dbReference type="EMBL" id="GEC87523.1"/>
    </source>
</evidence>
<evidence type="ECO:0008006" key="3">
    <source>
        <dbReference type="Google" id="ProtNLM"/>
    </source>
</evidence>
<name>A0A4Y4C8N3_9CORY</name>
<gene>
    <name evidence="1" type="ORF">CVA01_28370</name>
</gene>
<protein>
    <recommendedName>
        <fullName evidence="3">CopG family transcriptional regulator</fullName>
    </recommendedName>
</protein>
<reference evidence="1 2" key="1">
    <citation type="submission" date="2019-06" db="EMBL/GenBank/DDBJ databases">
        <title>Whole genome shotgun sequence of Corynebacterium variabile NBRC 15286.</title>
        <authorList>
            <person name="Hosoyama A."/>
            <person name="Uohara A."/>
            <person name="Ohji S."/>
            <person name="Ichikawa N."/>
        </authorList>
    </citation>
    <scope>NUCLEOTIDE SEQUENCE [LARGE SCALE GENOMIC DNA]</scope>
    <source>
        <strain evidence="1 2">NBRC 15286</strain>
    </source>
</reference>
<evidence type="ECO:0000313" key="2">
    <source>
        <dbReference type="Proteomes" id="UP000319986"/>
    </source>
</evidence>
<dbReference type="Proteomes" id="UP000319986">
    <property type="component" value="Unassembled WGS sequence"/>
</dbReference>
<dbReference type="AlphaFoldDB" id="A0A4Y4C8N3"/>
<accession>A0A4Y4C8N3</accession>
<organism evidence="1 2">
    <name type="scientific">Corynebacterium variabile</name>
    <dbReference type="NCBI Taxonomy" id="1727"/>
    <lineage>
        <taxon>Bacteria</taxon>
        <taxon>Bacillati</taxon>
        <taxon>Actinomycetota</taxon>
        <taxon>Actinomycetes</taxon>
        <taxon>Mycobacteriales</taxon>
        <taxon>Corynebacteriaceae</taxon>
        <taxon>Corynebacterium</taxon>
    </lineage>
</organism>